<reference evidence="2" key="1">
    <citation type="submission" date="2015-04" db="UniProtKB">
        <authorList>
            <consortium name="EnsemblPlants"/>
        </authorList>
    </citation>
    <scope>IDENTIFICATION</scope>
</reference>
<accession>A0A0E0D547</accession>
<name>A0A0E0D547_9ORYZ</name>
<protein>
    <submittedName>
        <fullName evidence="2">Uncharacterized protein</fullName>
    </submittedName>
</protein>
<evidence type="ECO:0000313" key="2">
    <source>
        <dbReference type="EnsemblPlants" id="OMERI03G27170.1"/>
    </source>
</evidence>
<feature type="region of interest" description="Disordered" evidence="1">
    <location>
        <begin position="1"/>
        <end position="30"/>
    </location>
</feature>
<reference evidence="2" key="2">
    <citation type="submission" date="2018-05" db="EMBL/GenBank/DDBJ databases">
        <title>OmerRS3 (Oryza meridionalis Reference Sequence Version 3).</title>
        <authorList>
            <person name="Zhang J."/>
            <person name="Kudrna D."/>
            <person name="Lee S."/>
            <person name="Talag J."/>
            <person name="Welchert J."/>
            <person name="Wing R.A."/>
        </authorList>
    </citation>
    <scope>NUCLEOTIDE SEQUENCE [LARGE SCALE GENOMIC DNA]</scope>
    <source>
        <strain evidence="2">cv. OR44</strain>
    </source>
</reference>
<proteinExistence type="predicted"/>
<dbReference type="Gramene" id="OMERI03G27170.1">
    <property type="protein sequence ID" value="OMERI03G27170.1"/>
    <property type="gene ID" value="OMERI03G27170"/>
</dbReference>
<organism evidence="2">
    <name type="scientific">Oryza meridionalis</name>
    <dbReference type="NCBI Taxonomy" id="40149"/>
    <lineage>
        <taxon>Eukaryota</taxon>
        <taxon>Viridiplantae</taxon>
        <taxon>Streptophyta</taxon>
        <taxon>Embryophyta</taxon>
        <taxon>Tracheophyta</taxon>
        <taxon>Spermatophyta</taxon>
        <taxon>Magnoliopsida</taxon>
        <taxon>Liliopsida</taxon>
        <taxon>Poales</taxon>
        <taxon>Poaceae</taxon>
        <taxon>BOP clade</taxon>
        <taxon>Oryzoideae</taxon>
        <taxon>Oryzeae</taxon>
        <taxon>Oryzinae</taxon>
        <taxon>Oryza</taxon>
    </lineage>
</organism>
<keyword evidence="3" id="KW-1185">Reference proteome</keyword>
<sequence length="117" mass="13162">MGESLRVAPPSALHDDQRMRPPCVKMSSSSNIWTDEPVIDQTTKSLDSIANRMDSRKGRFGREVEFDLKIKVWLQHGDDATERTSVGWDTRTQQLRIEADRAVAMRIVALVDPGGKP</sequence>
<dbReference type="HOGENOM" id="CLU_2088670_0_0_1"/>
<evidence type="ECO:0000313" key="3">
    <source>
        <dbReference type="Proteomes" id="UP000008021"/>
    </source>
</evidence>
<evidence type="ECO:0000256" key="1">
    <source>
        <dbReference type="SAM" id="MobiDB-lite"/>
    </source>
</evidence>
<dbReference type="AlphaFoldDB" id="A0A0E0D547"/>
<dbReference type="EnsemblPlants" id="OMERI03G27170.1">
    <property type="protein sequence ID" value="OMERI03G27170.1"/>
    <property type="gene ID" value="OMERI03G27170"/>
</dbReference>
<dbReference type="Proteomes" id="UP000008021">
    <property type="component" value="Chromosome 3"/>
</dbReference>